<accession>A0A7S1HXC7</accession>
<gene>
    <name evidence="5" type="ORF">EGYM00392_LOCUS5367</name>
</gene>
<evidence type="ECO:0000256" key="4">
    <source>
        <dbReference type="SAM" id="MobiDB-lite"/>
    </source>
</evidence>
<reference evidence="5" key="1">
    <citation type="submission" date="2021-01" db="EMBL/GenBank/DDBJ databases">
        <authorList>
            <person name="Corre E."/>
            <person name="Pelletier E."/>
            <person name="Niang G."/>
            <person name="Scheremetjew M."/>
            <person name="Finn R."/>
            <person name="Kale V."/>
            <person name="Holt S."/>
            <person name="Cochrane G."/>
            <person name="Meng A."/>
            <person name="Brown T."/>
            <person name="Cohen L."/>
        </authorList>
    </citation>
    <scope>NUCLEOTIDE SEQUENCE</scope>
    <source>
        <strain evidence="5">NIES-381</strain>
    </source>
</reference>
<dbReference type="InterPro" id="IPR004344">
    <property type="entry name" value="TTL/TTLL_fam"/>
</dbReference>
<feature type="region of interest" description="Disordered" evidence="4">
    <location>
        <begin position="503"/>
        <end position="525"/>
    </location>
</feature>
<dbReference type="Pfam" id="PF03133">
    <property type="entry name" value="TTL"/>
    <property type="match status" value="1"/>
</dbReference>
<dbReference type="PROSITE" id="PS51221">
    <property type="entry name" value="TTL"/>
    <property type="match status" value="1"/>
</dbReference>
<organism evidence="5">
    <name type="scientific">Eutreptiella gymnastica</name>
    <dbReference type="NCBI Taxonomy" id="73025"/>
    <lineage>
        <taxon>Eukaryota</taxon>
        <taxon>Discoba</taxon>
        <taxon>Euglenozoa</taxon>
        <taxon>Euglenida</taxon>
        <taxon>Spirocuta</taxon>
        <taxon>Euglenophyceae</taxon>
        <taxon>Eutreptiales</taxon>
        <taxon>Eutreptiaceae</taxon>
        <taxon>Eutreptiella</taxon>
    </lineage>
</organism>
<evidence type="ECO:0000256" key="2">
    <source>
        <dbReference type="ARBA" id="ARBA00022741"/>
    </source>
</evidence>
<evidence type="ECO:0000256" key="1">
    <source>
        <dbReference type="ARBA" id="ARBA00022598"/>
    </source>
</evidence>
<dbReference type="GO" id="GO:0015631">
    <property type="term" value="F:tubulin binding"/>
    <property type="evidence" value="ECO:0007669"/>
    <property type="project" value="TreeGrafter"/>
</dbReference>
<keyword evidence="2" id="KW-0547">Nucleotide-binding</keyword>
<dbReference type="GO" id="GO:0000226">
    <property type="term" value="P:microtubule cytoskeleton organization"/>
    <property type="evidence" value="ECO:0007669"/>
    <property type="project" value="TreeGrafter"/>
</dbReference>
<protein>
    <recommendedName>
        <fullName evidence="6">Tubulin--tyrosine ligase-like protein 9</fullName>
    </recommendedName>
</protein>
<dbReference type="PANTHER" id="PTHR12241">
    <property type="entry name" value="TUBULIN POLYGLUTAMYLASE"/>
    <property type="match status" value="1"/>
</dbReference>
<dbReference type="SUPFAM" id="SSF56059">
    <property type="entry name" value="Glutathione synthetase ATP-binding domain-like"/>
    <property type="match status" value="1"/>
</dbReference>
<feature type="compositionally biased region" description="Pro residues" evidence="4">
    <location>
        <begin position="506"/>
        <end position="525"/>
    </location>
</feature>
<name>A0A7S1HXC7_9EUGL</name>
<evidence type="ECO:0000256" key="3">
    <source>
        <dbReference type="ARBA" id="ARBA00022840"/>
    </source>
</evidence>
<dbReference type="AlphaFoldDB" id="A0A7S1HXC7"/>
<keyword evidence="3" id="KW-0067">ATP-binding</keyword>
<dbReference type="GO" id="GO:0070740">
    <property type="term" value="F:tubulin-glutamic acid ligase activity"/>
    <property type="evidence" value="ECO:0007669"/>
    <property type="project" value="TreeGrafter"/>
</dbReference>
<dbReference type="GO" id="GO:0005524">
    <property type="term" value="F:ATP binding"/>
    <property type="evidence" value="ECO:0007669"/>
    <property type="project" value="UniProtKB-KW"/>
</dbReference>
<dbReference type="PANTHER" id="PTHR12241:SF147">
    <property type="entry name" value="TUBULIN POLYGLUTAMYLASE TTLL7"/>
    <property type="match status" value="1"/>
</dbReference>
<keyword evidence="1" id="KW-0436">Ligase</keyword>
<dbReference type="EMBL" id="HBGA01013941">
    <property type="protein sequence ID" value="CAD8994312.1"/>
    <property type="molecule type" value="Transcribed_RNA"/>
</dbReference>
<evidence type="ECO:0008006" key="6">
    <source>
        <dbReference type="Google" id="ProtNLM"/>
    </source>
</evidence>
<evidence type="ECO:0000313" key="5">
    <source>
        <dbReference type="EMBL" id="CAD8994312.1"/>
    </source>
</evidence>
<dbReference type="GO" id="GO:0036064">
    <property type="term" value="C:ciliary basal body"/>
    <property type="evidence" value="ECO:0007669"/>
    <property type="project" value="TreeGrafter"/>
</dbReference>
<dbReference type="Gene3D" id="3.30.470.20">
    <property type="entry name" value="ATP-grasp fold, B domain"/>
    <property type="match status" value="1"/>
</dbReference>
<sequence>MCDTESVCSSSSEDSDDLDEEVELIRQRLQTLGTVRDQRYSGHPRPQPPCVRGESQARELVGAVARHALGDKVMGRIGCTHLHGAFADPLTTRPVTINLSMCRYDVIRQCAEEMGWKLVTTTNASVWWSDFSLSQERVAQLHKTCRYMNHFPSMHYITQKIPLALNINRMRRQHPGEFDYTPCTFVDHREYVQYCTDNPTSDVRYWIVKPNNGAQGLGITLTSQPNQRDFNQCVVQQYIDRPLLIDGFKFDLRCYVLVSSCCPLRVFFYRDGFVRMATEKYQPPTEDNVRDRCMHLTNYSINKNSAKFISDESADGSVGHKRSFGFLNNYLACLGRDIGAMWSNIHDAVVKTFLSIQSRLGQSYKASVGEVSGDSVCFEVLGFDVMIDEALKPWLIEVNHSPSWRTDSPLDLRIKRGVILEAMALMNIKGDPLGSSGSTPTAGPPAPTHDAVEMAALMGKGRRITPAAREAHEDMVLRNFTRIYPAPGYERFGGQPLASMAAVRTPAPPNTSPAPAAPRPPRGTPTPCPVIVNQPTYFNLPLLVAKTSPTSGVLVLPY</sequence>
<proteinExistence type="predicted"/>